<dbReference type="CDD" id="cd00657">
    <property type="entry name" value="Ferritin_like"/>
    <property type="match status" value="1"/>
</dbReference>
<evidence type="ECO:0000313" key="2">
    <source>
        <dbReference type="Proteomes" id="UP001597280"/>
    </source>
</evidence>
<proteinExistence type="predicted"/>
<protein>
    <submittedName>
        <fullName evidence="1">Ferritin-like domain-containing protein</fullName>
    </submittedName>
</protein>
<gene>
    <name evidence="1" type="ORF">ACFSDA_04340</name>
</gene>
<dbReference type="Gene3D" id="1.10.620.20">
    <property type="entry name" value="Ribonucleotide Reductase, subunit A"/>
    <property type="match status" value="1"/>
</dbReference>
<dbReference type="Proteomes" id="UP001597280">
    <property type="component" value="Unassembled WGS sequence"/>
</dbReference>
<organism evidence="1 2">
    <name type="scientific">Brachybacterium rhamnosum</name>
    <dbReference type="NCBI Taxonomy" id="173361"/>
    <lineage>
        <taxon>Bacteria</taxon>
        <taxon>Bacillati</taxon>
        <taxon>Actinomycetota</taxon>
        <taxon>Actinomycetes</taxon>
        <taxon>Micrococcales</taxon>
        <taxon>Dermabacteraceae</taxon>
        <taxon>Brachybacterium</taxon>
    </lineage>
</organism>
<dbReference type="EMBL" id="JBHUFL010000002">
    <property type="protein sequence ID" value="MFD1834300.1"/>
    <property type="molecule type" value="Genomic_DNA"/>
</dbReference>
<dbReference type="SUPFAM" id="SSF47240">
    <property type="entry name" value="Ferritin-like"/>
    <property type="match status" value="1"/>
</dbReference>
<dbReference type="InterPro" id="IPR012348">
    <property type="entry name" value="RNR-like"/>
</dbReference>
<dbReference type="InterPro" id="IPR009078">
    <property type="entry name" value="Ferritin-like_SF"/>
</dbReference>
<evidence type="ECO:0000313" key="1">
    <source>
        <dbReference type="EMBL" id="MFD1834300.1"/>
    </source>
</evidence>
<dbReference type="RefSeq" id="WP_137769183.1">
    <property type="nucleotide sequence ID" value="NZ_BAAAIS010000002.1"/>
</dbReference>
<keyword evidence="2" id="KW-1185">Reference proteome</keyword>
<reference evidence="2" key="1">
    <citation type="journal article" date="2019" name="Int. J. Syst. Evol. Microbiol.">
        <title>The Global Catalogue of Microorganisms (GCM) 10K type strain sequencing project: providing services to taxonomists for standard genome sequencing and annotation.</title>
        <authorList>
            <consortium name="The Broad Institute Genomics Platform"/>
            <consortium name="The Broad Institute Genome Sequencing Center for Infectious Disease"/>
            <person name="Wu L."/>
            <person name="Ma J."/>
        </authorList>
    </citation>
    <scope>NUCLEOTIDE SEQUENCE [LARGE SCALE GENOMIC DNA]</scope>
    <source>
        <strain evidence="2">JCM 11650</strain>
    </source>
</reference>
<sequence length="262" mass="29658">MAFDLDKFTTTSEPLQYDDLDFSLFESQPLDEATLRDLRYMCDVEFHTSCYLRDMLVTPSHHEEDAGGFMTMWNREEFWHGKALADVLARHGILVDYDEVKAKRVKLGWYSSLAAFKQSALTNLAGTDFVAVHMTWGAANELSAVAAYRRLAAMVEHPVLSPLLQRIAQQETRHVAFYTTQGRERLEASTAAQKLTRMILAKVWRPVGSGVMDDSEVKHVMGHLFEGHFDELDKLDKRVQKMPGLEGLTIFRGAFARLGLAA</sequence>
<accession>A0ABW4PW60</accession>
<comment type="caution">
    <text evidence="1">The sequence shown here is derived from an EMBL/GenBank/DDBJ whole genome shotgun (WGS) entry which is preliminary data.</text>
</comment>
<name>A0ABW4PW60_9MICO</name>